<evidence type="ECO:0000256" key="4">
    <source>
        <dbReference type="ARBA" id="ARBA00022989"/>
    </source>
</evidence>
<evidence type="ECO:0000259" key="7">
    <source>
        <dbReference type="Pfam" id="PF00482"/>
    </source>
</evidence>
<dbReference type="PANTHER" id="PTHR35007:SF3">
    <property type="entry name" value="POSSIBLE CONSERVED ALANINE RICH MEMBRANE PROTEIN"/>
    <property type="match status" value="1"/>
</dbReference>
<dbReference type="RefSeq" id="WP_185252771.1">
    <property type="nucleotide sequence ID" value="NZ_JACKXE010000001.1"/>
</dbReference>
<feature type="transmembrane region" description="Helical" evidence="6">
    <location>
        <begin position="216"/>
        <end position="240"/>
    </location>
</feature>
<comment type="caution">
    <text evidence="8">The sequence shown here is derived from an EMBL/GenBank/DDBJ whole genome shotgun (WGS) entry which is preliminary data.</text>
</comment>
<dbReference type="Pfam" id="PF00482">
    <property type="entry name" value="T2SSF"/>
    <property type="match status" value="1"/>
</dbReference>
<evidence type="ECO:0000256" key="5">
    <source>
        <dbReference type="ARBA" id="ARBA00023136"/>
    </source>
</evidence>
<protein>
    <submittedName>
        <fullName evidence="8">Type II secretion system F family protein</fullName>
    </submittedName>
</protein>
<dbReference type="Proteomes" id="UP000523955">
    <property type="component" value="Unassembled WGS sequence"/>
</dbReference>
<evidence type="ECO:0000313" key="8">
    <source>
        <dbReference type="EMBL" id="MBB6627631.1"/>
    </source>
</evidence>
<evidence type="ECO:0000256" key="3">
    <source>
        <dbReference type="ARBA" id="ARBA00022692"/>
    </source>
</evidence>
<organism evidence="8 9">
    <name type="scientific">Nocardioides luti</name>
    <dbReference type="NCBI Taxonomy" id="2761101"/>
    <lineage>
        <taxon>Bacteria</taxon>
        <taxon>Bacillati</taxon>
        <taxon>Actinomycetota</taxon>
        <taxon>Actinomycetes</taxon>
        <taxon>Propionibacteriales</taxon>
        <taxon>Nocardioidaceae</taxon>
        <taxon>Nocardioides</taxon>
    </lineage>
</organism>
<name>A0A7X0RG19_9ACTN</name>
<accession>A0A7X0RG19</accession>
<keyword evidence="3 6" id="KW-0812">Transmembrane</keyword>
<keyword evidence="4 6" id="KW-1133">Transmembrane helix</keyword>
<keyword evidence="2" id="KW-1003">Cell membrane</keyword>
<dbReference type="EMBL" id="JACKXE010000001">
    <property type="protein sequence ID" value="MBB6627631.1"/>
    <property type="molecule type" value="Genomic_DNA"/>
</dbReference>
<dbReference type="PANTHER" id="PTHR35007">
    <property type="entry name" value="INTEGRAL MEMBRANE PROTEIN-RELATED"/>
    <property type="match status" value="1"/>
</dbReference>
<evidence type="ECO:0000256" key="2">
    <source>
        <dbReference type="ARBA" id="ARBA00022475"/>
    </source>
</evidence>
<keyword evidence="9" id="KW-1185">Reference proteome</keyword>
<feature type="transmembrane region" description="Helical" evidence="6">
    <location>
        <begin position="63"/>
        <end position="87"/>
    </location>
</feature>
<dbReference type="InterPro" id="IPR018076">
    <property type="entry name" value="T2SS_GspF_dom"/>
</dbReference>
<gene>
    <name evidence="8" type="ORF">H5V45_09885</name>
</gene>
<evidence type="ECO:0000313" key="9">
    <source>
        <dbReference type="Proteomes" id="UP000523955"/>
    </source>
</evidence>
<dbReference type="AlphaFoldDB" id="A0A7X0RG19"/>
<evidence type="ECO:0000256" key="1">
    <source>
        <dbReference type="ARBA" id="ARBA00004651"/>
    </source>
</evidence>
<reference evidence="8 9" key="1">
    <citation type="submission" date="2020-08" db="EMBL/GenBank/DDBJ databases">
        <authorList>
            <person name="Seo M.-J."/>
        </authorList>
    </citation>
    <scope>NUCLEOTIDE SEQUENCE [LARGE SCALE GENOMIC DNA]</scope>
    <source>
        <strain evidence="8 9">KIGAM211</strain>
    </source>
</reference>
<keyword evidence="5 6" id="KW-0472">Membrane</keyword>
<dbReference type="GO" id="GO:0005886">
    <property type="term" value="C:plasma membrane"/>
    <property type="evidence" value="ECO:0007669"/>
    <property type="project" value="UniProtKB-SubCell"/>
</dbReference>
<comment type="subcellular location">
    <subcellularLocation>
        <location evidence="1">Cell membrane</location>
        <topology evidence="1">Multi-pass membrane protein</topology>
    </subcellularLocation>
</comment>
<proteinExistence type="predicted"/>
<evidence type="ECO:0000256" key="6">
    <source>
        <dbReference type="SAM" id="Phobius"/>
    </source>
</evidence>
<feature type="domain" description="Type II secretion system protein GspF" evidence="7">
    <location>
        <begin position="111"/>
        <end position="231"/>
    </location>
</feature>
<sequence length="245" mass="24709">MTGSSPPGAVVAVVAAALAAALLCPVVARAGRPAPLAESADVAGRGWMLRFRLLWCGCAGLGAALFVGGGAAPAVGLVAAVLTWVVIGRAEPPAVRRRREQVRRDLPHVVDLLAAALRAGAAPDAAVTVVCAALPGPAASRLASVSARLALGLEPVRVWESLADDPELAPLGRTLARAQASGASVVPSVERLADDLARQARADVEERARAVGVKAALPLGLCLLPAFLLVGIVPLVVGLLSTLSL</sequence>